<organism evidence="2 3">
    <name type="scientific">Lachnotalea glycerini</name>
    <dbReference type="NCBI Taxonomy" id="1763509"/>
    <lineage>
        <taxon>Bacteria</taxon>
        <taxon>Bacillati</taxon>
        <taxon>Bacillota</taxon>
        <taxon>Clostridia</taxon>
        <taxon>Lachnospirales</taxon>
        <taxon>Lachnospiraceae</taxon>
        <taxon>Lachnotalea</taxon>
    </lineage>
</organism>
<accession>A0A318EHQ5</accession>
<keyword evidence="1" id="KW-0472">Membrane</keyword>
<dbReference type="EMBL" id="QICS01000013">
    <property type="protein sequence ID" value="PXV86218.1"/>
    <property type="molecule type" value="Genomic_DNA"/>
</dbReference>
<reference evidence="2 3" key="1">
    <citation type="submission" date="2018-05" db="EMBL/GenBank/DDBJ databases">
        <title>Genomic Encyclopedia of Type Strains, Phase IV (KMG-IV): sequencing the most valuable type-strain genomes for metagenomic binning, comparative biology and taxonomic classification.</title>
        <authorList>
            <person name="Goeker M."/>
        </authorList>
    </citation>
    <scope>NUCLEOTIDE SEQUENCE [LARGE SCALE GENOMIC DNA]</scope>
    <source>
        <strain evidence="2 3">DSM 28816</strain>
    </source>
</reference>
<dbReference type="Proteomes" id="UP000247523">
    <property type="component" value="Unassembled WGS sequence"/>
</dbReference>
<protein>
    <submittedName>
        <fullName evidence="2">Uncharacterized protein</fullName>
    </submittedName>
</protein>
<proteinExistence type="predicted"/>
<feature type="transmembrane region" description="Helical" evidence="1">
    <location>
        <begin position="190"/>
        <end position="215"/>
    </location>
</feature>
<comment type="caution">
    <text evidence="2">The sequence shown here is derived from an EMBL/GenBank/DDBJ whole genome shotgun (WGS) entry which is preliminary data.</text>
</comment>
<feature type="transmembrane region" description="Helical" evidence="1">
    <location>
        <begin position="92"/>
        <end position="119"/>
    </location>
</feature>
<evidence type="ECO:0000256" key="1">
    <source>
        <dbReference type="SAM" id="Phobius"/>
    </source>
</evidence>
<feature type="transmembrane region" description="Helical" evidence="1">
    <location>
        <begin position="163"/>
        <end position="184"/>
    </location>
</feature>
<dbReference type="AlphaFoldDB" id="A0A318EHQ5"/>
<feature type="transmembrane region" description="Helical" evidence="1">
    <location>
        <begin position="21"/>
        <end position="41"/>
    </location>
</feature>
<gene>
    <name evidence="2" type="ORF">C8E03_1132</name>
</gene>
<evidence type="ECO:0000313" key="2">
    <source>
        <dbReference type="EMBL" id="PXV86218.1"/>
    </source>
</evidence>
<evidence type="ECO:0000313" key="3">
    <source>
        <dbReference type="Proteomes" id="UP000247523"/>
    </source>
</evidence>
<dbReference type="RefSeq" id="WP_110291755.1">
    <property type="nucleotide sequence ID" value="NZ_QICS01000013.1"/>
</dbReference>
<sequence length="221" mass="24803">MMSLWENNKQKIVMFWKVKNKSIMMLLCGILAINLAAYYFIPFAVTDAVQQNYYFTPWYLSGLSLKIFGIFLMIHSLFTFGEKKSMKVRLKILMKIILIFAGVSLAIAVVIGMSAVYLAYLQSDILQTAIIIERIAVVAVAPLKAFVLLLFIKLLYDLPWKSIGNHIAVTTVLFYGVVIGTLLIQRIGSSAFALAIQAILTACLSTLLMVSVLFFSHKKFL</sequence>
<feature type="transmembrane region" description="Helical" evidence="1">
    <location>
        <begin position="61"/>
        <end position="80"/>
    </location>
</feature>
<keyword evidence="1" id="KW-0812">Transmembrane</keyword>
<keyword evidence="1" id="KW-1133">Transmembrane helix</keyword>
<feature type="transmembrane region" description="Helical" evidence="1">
    <location>
        <begin position="125"/>
        <end position="151"/>
    </location>
</feature>
<name>A0A318EHQ5_9FIRM</name>